<dbReference type="Pfam" id="PF08843">
    <property type="entry name" value="AbiEii"/>
    <property type="match status" value="1"/>
</dbReference>
<dbReference type="EMBL" id="BARS01011453">
    <property type="protein sequence ID" value="GAF90097.1"/>
    <property type="molecule type" value="Genomic_DNA"/>
</dbReference>
<dbReference type="AlphaFoldDB" id="X0TPM3"/>
<reference evidence="1" key="1">
    <citation type="journal article" date="2014" name="Front. Microbiol.">
        <title>High frequency of phylogenetically diverse reductive dehalogenase-homologous genes in deep subseafloor sedimentary metagenomes.</title>
        <authorList>
            <person name="Kawai M."/>
            <person name="Futagami T."/>
            <person name="Toyoda A."/>
            <person name="Takaki Y."/>
            <person name="Nishi S."/>
            <person name="Hori S."/>
            <person name="Arai W."/>
            <person name="Tsubouchi T."/>
            <person name="Morono Y."/>
            <person name="Uchiyama I."/>
            <person name="Ito T."/>
            <person name="Fujiyama A."/>
            <person name="Inagaki F."/>
            <person name="Takami H."/>
        </authorList>
    </citation>
    <scope>NUCLEOTIDE SEQUENCE</scope>
    <source>
        <strain evidence="1">Expedition CK06-06</strain>
    </source>
</reference>
<comment type="caution">
    <text evidence="1">The sequence shown here is derived from an EMBL/GenBank/DDBJ whole genome shotgun (WGS) entry which is preliminary data.</text>
</comment>
<gene>
    <name evidence="1" type="ORF">S01H1_20829</name>
</gene>
<accession>X0TPM3</accession>
<proteinExistence type="predicted"/>
<sequence length="150" mass="17680">RFAIRGPLYDGSKNSMSRVTMNISKRERPISPIMKLLISTFPELPSFELSVLDIEEIAAEKIRCIITREKPRDIYDLWFLSKKGITLDVSLINKKLKIYELTFNQIKFIEKVNEKQKMWKSDLQDLIIGNLPEFDDVVTELVDWSKTWKR</sequence>
<dbReference type="InterPro" id="IPR014942">
    <property type="entry name" value="AbiEii"/>
</dbReference>
<organism evidence="1">
    <name type="scientific">marine sediment metagenome</name>
    <dbReference type="NCBI Taxonomy" id="412755"/>
    <lineage>
        <taxon>unclassified sequences</taxon>
        <taxon>metagenomes</taxon>
        <taxon>ecological metagenomes</taxon>
    </lineage>
</organism>
<name>X0TPM3_9ZZZZ</name>
<protein>
    <submittedName>
        <fullName evidence="1">Uncharacterized protein</fullName>
    </submittedName>
</protein>
<evidence type="ECO:0000313" key="1">
    <source>
        <dbReference type="EMBL" id="GAF90097.1"/>
    </source>
</evidence>
<feature type="non-terminal residue" evidence="1">
    <location>
        <position position="1"/>
    </location>
</feature>